<evidence type="ECO:0000313" key="2">
    <source>
        <dbReference type="EMBL" id="GES89603.1"/>
    </source>
</evidence>
<dbReference type="Proteomes" id="UP000615446">
    <property type="component" value="Unassembled WGS sequence"/>
</dbReference>
<evidence type="ECO:0000313" key="1">
    <source>
        <dbReference type="EMBL" id="GBB89468.1"/>
    </source>
</evidence>
<keyword evidence="3" id="KW-1185">Reference proteome</keyword>
<gene>
    <name evidence="2" type="ORF">RCL2_001649400</name>
    <name evidence="1" type="ORF">RclHR1_16160004</name>
</gene>
<proteinExistence type="predicted"/>
<reference evidence="2" key="2">
    <citation type="submission" date="2019-10" db="EMBL/GenBank/DDBJ databases">
        <title>Conservation and host-specific expression of non-tandemly repeated heterogenous ribosome RNA gene in arbuscular mycorrhizal fungi.</title>
        <authorList>
            <person name="Maeda T."/>
            <person name="Kobayashi Y."/>
            <person name="Nakagawa T."/>
            <person name="Ezawa T."/>
            <person name="Yamaguchi K."/>
            <person name="Bino T."/>
            <person name="Nishimoto Y."/>
            <person name="Shigenobu S."/>
            <person name="Kawaguchi M."/>
        </authorList>
    </citation>
    <scope>NUCLEOTIDE SEQUENCE</scope>
    <source>
        <strain evidence="2">HR1</strain>
    </source>
</reference>
<dbReference type="Proteomes" id="UP000247702">
    <property type="component" value="Unassembled WGS sequence"/>
</dbReference>
<accession>A0A2Z6R9T2</accession>
<reference evidence="1 3" key="1">
    <citation type="submission" date="2017-11" db="EMBL/GenBank/DDBJ databases">
        <title>The genome of Rhizophagus clarus HR1 reveals common genetic basis of auxotrophy among arbuscular mycorrhizal fungi.</title>
        <authorList>
            <person name="Kobayashi Y."/>
        </authorList>
    </citation>
    <scope>NUCLEOTIDE SEQUENCE [LARGE SCALE GENOMIC DNA]</scope>
    <source>
        <strain evidence="1 3">HR1</strain>
    </source>
</reference>
<evidence type="ECO:0000313" key="3">
    <source>
        <dbReference type="Proteomes" id="UP000247702"/>
    </source>
</evidence>
<protein>
    <submittedName>
        <fullName evidence="1">Uncharacterized protein</fullName>
    </submittedName>
</protein>
<dbReference type="EMBL" id="BEXD01000687">
    <property type="protein sequence ID" value="GBB89468.1"/>
    <property type="molecule type" value="Genomic_DNA"/>
</dbReference>
<dbReference type="AlphaFoldDB" id="A0A2Z6R9T2"/>
<comment type="caution">
    <text evidence="1">The sequence shown here is derived from an EMBL/GenBank/DDBJ whole genome shotgun (WGS) entry which is preliminary data.</text>
</comment>
<dbReference type="EMBL" id="BLAL01000189">
    <property type="protein sequence ID" value="GES89603.1"/>
    <property type="molecule type" value="Genomic_DNA"/>
</dbReference>
<name>A0A2Z6R9T2_9GLOM</name>
<organism evidence="1 3">
    <name type="scientific">Rhizophagus clarus</name>
    <dbReference type="NCBI Taxonomy" id="94130"/>
    <lineage>
        <taxon>Eukaryota</taxon>
        <taxon>Fungi</taxon>
        <taxon>Fungi incertae sedis</taxon>
        <taxon>Mucoromycota</taxon>
        <taxon>Glomeromycotina</taxon>
        <taxon>Glomeromycetes</taxon>
        <taxon>Glomerales</taxon>
        <taxon>Glomeraceae</taxon>
        <taxon>Rhizophagus</taxon>
    </lineage>
</organism>
<sequence length="99" mass="10995">MKKSFLLSKLAPKTALTSSTTQVTHTSALKSPPSDRFHDVIVDFISGLIRRNPSKIFSTILTTDPTALEEFLDNHKDQQVPEEKLLSIVQLGDVFPIMA</sequence>